<gene>
    <name evidence="6" type="ORF">GCM10011491_29900</name>
</gene>
<dbReference type="PANTHER" id="PTHR30126">
    <property type="entry name" value="HTH-TYPE TRANSCRIPTIONAL REGULATOR"/>
    <property type="match status" value="1"/>
</dbReference>
<keyword evidence="2" id="KW-0805">Transcription regulation</keyword>
<sequence>MSITQLKAFHVVATCGGFSQAARDMAISQSTLSAHVRDLEAACGFHLLERRARGVSLSPDGERLYDITTRLFATEREANAFLRSEAGSGGGHLRVAADGPILALPILSRLKVDRPKLTFSLSIDNSARVIEQIIDYRADVAITAQAPSDPRLFGKHFLSMRLGLCVPVGHQYATRKSVTMKELEGVSFVMRERGSRTREVFEKNLAEHGISIEQIVQISTREGVREAIANGVGCGVVADLEFGNDTRLVFVPIEDAWDIIDEYAVCLDERRHLPLIRSFIHVASNNMDSASQWQRIATGT</sequence>
<keyword evidence="4" id="KW-0804">Transcription</keyword>
<comment type="caution">
    <text evidence="6">The sequence shown here is derived from an EMBL/GenBank/DDBJ whole genome shotgun (WGS) entry which is preliminary data.</text>
</comment>
<evidence type="ECO:0000259" key="5">
    <source>
        <dbReference type="PROSITE" id="PS50931"/>
    </source>
</evidence>
<dbReference type="SUPFAM" id="SSF53850">
    <property type="entry name" value="Periplasmic binding protein-like II"/>
    <property type="match status" value="1"/>
</dbReference>
<dbReference type="PROSITE" id="PS50931">
    <property type="entry name" value="HTH_LYSR"/>
    <property type="match status" value="1"/>
</dbReference>
<evidence type="ECO:0000313" key="6">
    <source>
        <dbReference type="EMBL" id="GGA99641.1"/>
    </source>
</evidence>
<dbReference type="InterPro" id="IPR036390">
    <property type="entry name" value="WH_DNA-bd_sf"/>
</dbReference>
<dbReference type="InterPro" id="IPR036388">
    <property type="entry name" value="WH-like_DNA-bd_sf"/>
</dbReference>
<dbReference type="EMBL" id="BMHH01000012">
    <property type="protein sequence ID" value="GGA99641.1"/>
    <property type="molecule type" value="Genomic_DNA"/>
</dbReference>
<dbReference type="AlphaFoldDB" id="A0A916WGS2"/>
<dbReference type="InterPro" id="IPR000847">
    <property type="entry name" value="LysR_HTH_N"/>
</dbReference>
<dbReference type="RefSeq" id="WP_188824990.1">
    <property type="nucleotide sequence ID" value="NZ_BMHH01000012.1"/>
</dbReference>
<dbReference type="GO" id="GO:0000976">
    <property type="term" value="F:transcription cis-regulatory region binding"/>
    <property type="evidence" value="ECO:0007669"/>
    <property type="project" value="TreeGrafter"/>
</dbReference>
<organism evidence="6 7">
    <name type="scientific">Brucella endophytica</name>
    <dbReference type="NCBI Taxonomy" id="1963359"/>
    <lineage>
        <taxon>Bacteria</taxon>
        <taxon>Pseudomonadati</taxon>
        <taxon>Pseudomonadota</taxon>
        <taxon>Alphaproteobacteria</taxon>
        <taxon>Hyphomicrobiales</taxon>
        <taxon>Brucellaceae</taxon>
        <taxon>Brucella/Ochrobactrum group</taxon>
        <taxon>Brucella</taxon>
    </lineage>
</organism>
<dbReference type="CDD" id="cd05466">
    <property type="entry name" value="PBP2_LTTR_substrate"/>
    <property type="match status" value="1"/>
</dbReference>
<keyword evidence="3" id="KW-0238">DNA-binding</keyword>
<dbReference type="SUPFAM" id="SSF46785">
    <property type="entry name" value="Winged helix' DNA-binding domain"/>
    <property type="match status" value="1"/>
</dbReference>
<dbReference type="Pfam" id="PF00126">
    <property type="entry name" value="HTH_1"/>
    <property type="match status" value="1"/>
</dbReference>
<proteinExistence type="inferred from homology"/>
<dbReference type="Proteomes" id="UP000646478">
    <property type="component" value="Unassembled WGS sequence"/>
</dbReference>
<evidence type="ECO:0000256" key="3">
    <source>
        <dbReference type="ARBA" id="ARBA00023125"/>
    </source>
</evidence>
<dbReference type="InterPro" id="IPR005119">
    <property type="entry name" value="LysR_subst-bd"/>
</dbReference>
<evidence type="ECO:0000256" key="2">
    <source>
        <dbReference type="ARBA" id="ARBA00023015"/>
    </source>
</evidence>
<feature type="domain" description="HTH lysR-type" evidence="5">
    <location>
        <begin position="1"/>
        <end position="58"/>
    </location>
</feature>
<evidence type="ECO:0000256" key="1">
    <source>
        <dbReference type="ARBA" id="ARBA00009437"/>
    </source>
</evidence>
<dbReference type="PANTHER" id="PTHR30126:SF94">
    <property type="entry name" value="LYSR FAMILY TRANSCRIPTIONAL REGULATOR"/>
    <property type="match status" value="1"/>
</dbReference>
<dbReference type="GO" id="GO:0003700">
    <property type="term" value="F:DNA-binding transcription factor activity"/>
    <property type="evidence" value="ECO:0007669"/>
    <property type="project" value="InterPro"/>
</dbReference>
<accession>A0A916WGS2</accession>
<comment type="similarity">
    <text evidence="1">Belongs to the LysR transcriptional regulatory family.</text>
</comment>
<dbReference type="Gene3D" id="1.10.10.10">
    <property type="entry name" value="Winged helix-like DNA-binding domain superfamily/Winged helix DNA-binding domain"/>
    <property type="match status" value="1"/>
</dbReference>
<evidence type="ECO:0000256" key="4">
    <source>
        <dbReference type="ARBA" id="ARBA00023163"/>
    </source>
</evidence>
<evidence type="ECO:0000313" key="7">
    <source>
        <dbReference type="Proteomes" id="UP000646478"/>
    </source>
</evidence>
<reference evidence="6" key="2">
    <citation type="submission" date="2020-09" db="EMBL/GenBank/DDBJ databases">
        <authorList>
            <person name="Sun Q."/>
            <person name="Zhou Y."/>
        </authorList>
    </citation>
    <scope>NUCLEOTIDE SEQUENCE</scope>
    <source>
        <strain evidence="6">CGMCC 1.15082</strain>
    </source>
</reference>
<dbReference type="Gene3D" id="3.40.190.290">
    <property type="match status" value="1"/>
</dbReference>
<reference evidence="6" key="1">
    <citation type="journal article" date="2014" name="Int. J. Syst. Evol. Microbiol.">
        <title>Complete genome sequence of Corynebacterium casei LMG S-19264T (=DSM 44701T), isolated from a smear-ripened cheese.</title>
        <authorList>
            <consortium name="US DOE Joint Genome Institute (JGI-PGF)"/>
            <person name="Walter F."/>
            <person name="Albersmeier A."/>
            <person name="Kalinowski J."/>
            <person name="Ruckert C."/>
        </authorList>
    </citation>
    <scope>NUCLEOTIDE SEQUENCE</scope>
    <source>
        <strain evidence="6">CGMCC 1.15082</strain>
    </source>
</reference>
<dbReference type="Pfam" id="PF03466">
    <property type="entry name" value="LysR_substrate"/>
    <property type="match status" value="1"/>
</dbReference>
<name>A0A916WGS2_9HYPH</name>
<protein>
    <submittedName>
        <fullName evidence="6">LysR family transcriptional regulator</fullName>
    </submittedName>
</protein>
<keyword evidence="7" id="KW-1185">Reference proteome</keyword>